<gene>
    <name evidence="1" type="ORF">SAMN05216402_3227</name>
</gene>
<organism evidence="1 2">
    <name type="scientific">Nitrosospira multiformis</name>
    <dbReference type="NCBI Taxonomy" id="1231"/>
    <lineage>
        <taxon>Bacteria</taxon>
        <taxon>Pseudomonadati</taxon>
        <taxon>Pseudomonadota</taxon>
        <taxon>Betaproteobacteria</taxon>
        <taxon>Nitrosomonadales</taxon>
        <taxon>Nitrosomonadaceae</taxon>
        <taxon>Nitrosospira</taxon>
    </lineage>
</organism>
<evidence type="ECO:0000313" key="1">
    <source>
        <dbReference type="EMBL" id="SDR00809.1"/>
    </source>
</evidence>
<dbReference type="EMBL" id="FNKY01000001">
    <property type="protein sequence ID" value="SDR00809.1"/>
    <property type="molecule type" value="Genomic_DNA"/>
</dbReference>
<comment type="caution">
    <text evidence="1">The sequence shown here is derived from an EMBL/GenBank/DDBJ whole genome shotgun (WGS) entry which is preliminary data.</text>
</comment>
<dbReference type="Proteomes" id="UP000183471">
    <property type="component" value="Unassembled WGS sequence"/>
</dbReference>
<reference evidence="1 2" key="1">
    <citation type="submission" date="2016-10" db="EMBL/GenBank/DDBJ databases">
        <authorList>
            <person name="Varghese N."/>
            <person name="Submissions S."/>
        </authorList>
    </citation>
    <scope>NUCLEOTIDE SEQUENCE [LARGE SCALE GENOMIC DNA]</scope>
    <source>
        <strain evidence="1 2">Nl1</strain>
    </source>
</reference>
<sequence length="72" mass="8055">MQVTLLRSSGRGLAILVSVGRERDPNRVNGKIKMLPTRIKISSVTKKELMKDGYQRRDGSIMAMTRLPITSP</sequence>
<accession>A0ABY0TL89</accession>
<name>A0ABY0TL89_9PROT</name>
<evidence type="ECO:0000313" key="2">
    <source>
        <dbReference type="Proteomes" id="UP000183471"/>
    </source>
</evidence>
<protein>
    <submittedName>
        <fullName evidence="1">Uncharacterized protein</fullName>
    </submittedName>
</protein>
<keyword evidence="2" id="KW-1185">Reference proteome</keyword>
<proteinExistence type="predicted"/>